<organism evidence="2 3">
    <name type="scientific">Pristionchus pacificus</name>
    <name type="common">Parasitic nematode worm</name>
    <dbReference type="NCBI Taxonomy" id="54126"/>
    <lineage>
        <taxon>Eukaryota</taxon>
        <taxon>Metazoa</taxon>
        <taxon>Ecdysozoa</taxon>
        <taxon>Nematoda</taxon>
        <taxon>Chromadorea</taxon>
        <taxon>Rhabditida</taxon>
        <taxon>Rhabditina</taxon>
        <taxon>Diplogasteromorpha</taxon>
        <taxon>Diplogasteroidea</taxon>
        <taxon>Neodiplogasteridae</taxon>
        <taxon>Pristionchus</taxon>
    </lineage>
</organism>
<gene>
    <name evidence="2" type="primary">WBGene00277255</name>
</gene>
<feature type="region of interest" description="Disordered" evidence="1">
    <location>
        <begin position="62"/>
        <end position="98"/>
    </location>
</feature>
<evidence type="ECO:0000313" key="2">
    <source>
        <dbReference type="EnsemblMetazoa" id="PPA38886.1"/>
    </source>
</evidence>
<evidence type="ECO:0000313" key="3">
    <source>
        <dbReference type="Proteomes" id="UP000005239"/>
    </source>
</evidence>
<reference evidence="2" key="2">
    <citation type="submission" date="2022-06" db="UniProtKB">
        <authorList>
            <consortium name="EnsemblMetazoa"/>
        </authorList>
    </citation>
    <scope>IDENTIFICATION</scope>
    <source>
        <strain evidence="2">PS312</strain>
    </source>
</reference>
<dbReference type="EnsemblMetazoa" id="PPA38886.1">
    <property type="protein sequence ID" value="PPA38886.1"/>
    <property type="gene ID" value="WBGene00277255"/>
</dbReference>
<dbReference type="AlphaFoldDB" id="A0A2A6BCS7"/>
<feature type="region of interest" description="Disordered" evidence="1">
    <location>
        <begin position="123"/>
        <end position="159"/>
    </location>
</feature>
<accession>A0A8R1YVD7</accession>
<feature type="region of interest" description="Disordered" evidence="1">
    <location>
        <begin position="296"/>
        <end position="319"/>
    </location>
</feature>
<dbReference type="Proteomes" id="UP000005239">
    <property type="component" value="Unassembled WGS sequence"/>
</dbReference>
<feature type="compositionally biased region" description="Basic residues" evidence="1">
    <location>
        <begin position="84"/>
        <end position="96"/>
    </location>
</feature>
<reference evidence="3" key="1">
    <citation type="journal article" date="2008" name="Nat. Genet.">
        <title>The Pristionchus pacificus genome provides a unique perspective on nematode lifestyle and parasitism.</title>
        <authorList>
            <person name="Dieterich C."/>
            <person name="Clifton S.W."/>
            <person name="Schuster L.N."/>
            <person name="Chinwalla A."/>
            <person name="Delehaunty K."/>
            <person name="Dinkelacker I."/>
            <person name="Fulton L."/>
            <person name="Fulton R."/>
            <person name="Godfrey J."/>
            <person name="Minx P."/>
            <person name="Mitreva M."/>
            <person name="Roeseler W."/>
            <person name="Tian H."/>
            <person name="Witte H."/>
            <person name="Yang S.P."/>
            <person name="Wilson R.K."/>
            <person name="Sommer R.J."/>
        </authorList>
    </citation>
    <scope>NUCLEOTIDE SEQUENCE [LARGE SCALE GENOMIC DNA]</scope>
    <source>
        <strain evidence="3">PS312</strain>
    </source>
</reference>
<feature type="compositionally biased region" description="Basic residues" evidence="1">
    <location>
        <begin position="303"/>
        <end position="317"/>
    </location>
</feature>
<protein>
    <submittedName>
        <fullName evidence="2">Uncharacterized protein</fullName>
    </submittedName>
</protein>
<feature type="compositionally biased region" description="Basic and acidic residues" evidence="1">
    <location>
        <begin position="62"/>
        <end position="74"/>
    </location>
</feature>
<proteinExistence type="predicted"/>
<sequence>MVCFRYLARELYSQYNSKFNTLSSSQLFSFQLGALSITSAIHWPASHSRLMAFNTHSRRDLYATSEPRPKDFSKRRNGSPPKKTSSHKTSFKKSKKMSKEEISVRTYKSISLLLDAARVLDEEEKKASTPSPLVKTKVKSAAKKASSSKPAPSSMDISPVAPPPVATVPPPPQSPIKLIHDDHQYTASTTISSSFDLFNDHRSSSTTVHTQPLEESPLAKIESLAPSTIPLSASTLESLSISVPEATVPLLSPLPPTLRPSDDAMTMHRPVAALPIPAELRDIALPIAHRSVSTVTRVVATKTPRKPRGPNKKKPKTHAQITEEAQLVTNFGYPNECRTRIPPALRRYWDRLERQKRQREVFFHDYFWQ</sequence>
<feature type="compositionally biased region" description="Low complexity" evidence="1">
    <location>
        <begin position="143"/>
        <end position="154"/>
    </location>
</feature>
<evidence type="ECO:0000256" key="1">
    <source>
        <dbReference type="SAM" id="MobiDB-lite"/>
    </source>
</evidence>
<name>A0A2A6BCS7_PRIPA</name>
<keyword evidence="3" id="KW-1185">Reference proteome</keyword>
<accession>A0A2A6BCS7</accession>